<comment type="caution">
    <text evidence="2">The sequence shown here is derived from an EMBL/GenBank/DDBJ whole genome shotgun (WGS) entry which is preliminary data.</text>
</comment>
<evidence type="ECO:0000313" key="2">
    <source>
        <dbReference type="EMBL" id="KKN53304.1"/>
    </source>
</evidence>
<gene>
    <name evidence="2" type="ORF">LCGC14_0603760</name>
</gene>
<dbReference type="InterPro" id="IPR046538">
    <property type="entry name" value="DUF6603"/>
</dbReference>
<feature type="domain" description="DUF6603" evidence="1">
    <location>
        <begin position="440"/>
        <end position="1003"/>
    </location>
</feature>
<reference evidence="2" key="1">
    <citation type="journal article" date="2015" name="Nature">
        <title>Complex archaea that bridge the gap between prokaryotes and eukaryotes.</title>
        <authorList>
            <person name="Spang A."/>
            <person name="Saw J.H."/>
            <person name="Jorgensen S.L."/>
            <person name="Zaremba-Niedzwiedzka K."/>
            <person name="Martijn J."/>
            <person name="Lind A.E."/>
            <person name="van Eijk R."/>
            <person name="Schleper C."/>
            <person name="Guy L."/>
            <person name="Ettema T.J."/>
        </authorList>
    </citation>
    <scope>NUCLEOTIDE SEQUENCE</scope>
</reference>
<name>A0A0F9REL9_9ZZZZ</name>
<proteinExistence type="predicted"/>
<accession>A0A0F9REL9</accession>
<dbReference type="Pfam" id="PF20248">
    <property type="entry name" value="DUF6603"/>
    <property type="match status" value="1"/>
</dbReference>
<protein>
    <recommendedName>
        <fullName evidence="1">DUF6603 domain-containing protein</fullName>
    </recommendedName>
</protein>
<dbReference type="EMBL" id="LAZR01000977">
    <property type="protein sequence ID" value="KKN53304.1"/>
    <property type="molecule type" value="Genomic_DNA"/>
</dbReference>
<dbReference type="AlphaFoldDB" id="A0A0F9REL9"/>
<evidence type="ECO:0000259" key="1">
    <source>
        <dbReference type="Pfam" id="PF20248"/>
    </source>
</evidence>
<sequence>MSESGIFDILINEFLKIFHVLESRMDTVAHLNEFLQELGWDVNLDIPDEDIDFSDLFGLIPDLNTKLNAFLDTNNDIEKILNLIELISALYSAMQAILNLTSAFENLNLGNIDFAELIRQVRDYAIIEYLRTGYPWLHALFRIIGVVNIEDVNPAGGRLRYLRRVFEFDHLGEFLSDPNGRFQALFQWGTTDLDHQFILDFLEDVFLDLGLPAGQYIPNQTMAEILLEQEDISYSDIGNELRVTIYEEADPELGYLQLGFILLPLPHDPLVLPGIAFIPFLKGDADISIPFSSNFQLKLQGGIDVQLAIKVRPGSIEVPSGIFESRTQLSGSVEMKAILGRIQPETIILLGSLKGNYLKIEDIALTLGFFSDLGETNEFYIEVDLLGFGFRLGTSEGDGFIQKILPGGSIEPNFDLTLGWSPSRNVYFRGSGALEITIPINRSLGPIELKTISISINIDNPNLSLSLITSVAGKLGPISFNVEGIGIRLPISISPFELQMPCFVPPTRVGISIDTSGFKGGGYLEFDQANERYAGILQLTFSEISLVAIGLITTRMPDGSKGFSMLGLINITFDPAISLPYNFKLLGVGGLLGIQRTMKLDVIRDGLKQGILDSVMFPEGDLIARAPQIISDLRNVFPPSSGRYVIGLMAKLSWNELVFADLGIFLEVPKPIKIAILGQIYTYLPNQESPIVEIHLDVMGVLDLEQKKLYFMASIYNSRILIIDLSGDAYIGFSWGSRPYFVLSLGGFHPKDKSVPSDVPKLRRLTLSIGSGNNPRITLQTYLGLTTNTLGFGTKLELLMKAGPFKVEGYMGFDVLFIFSPFSFEAEFGAGVAVKRGSSTIMSIDLDLLLSGPTPWHAKGKAKFKILFVTIKVKVSATWGSKKKATLPSVDPWPDLKTALDSVRSWSAVLPSGAQNPVSIYVEDSAALIIMSPIGELEIRQNVVPLGIKITKYKNATPSGGEPTFNFGSVRIGPTGVAPVNELGVEDTLDYFALAQYQKLKDKDKLSKPGYEKLKSGKRCLTSDIDYSAYIPYTLEYETEIIDENKMARSIGRTQSRWIFGRNLLKRGMAGLAPIYNMGAMKYRNTAAVPVGRINDEGFAIVNSCDATRFNEIPLNQNSTFIEVEQTFENYLDDHPERSGQLQIVPECEVVT</sequence>
<organism evidence="2">
    <name type="scientific">marine sediment metagenome</name>
    <dbReference type="NCBI Taxonomy" id="412755"/>
    <lineage>
        <taxon>unclassified sequences</taxon>
        <taxon>metagenomes</taxon>
        <taxon>ecological metagenomes</taxon>
    </lineage>
</organism>